<evidence type="ECO:0000313" key="2">
    <source>
        <dbReference type="Proteomes" id="UP001260773"/>
    </source>
</evidence>
<dbReference type="RefSeq" id="WP_311865889.1">
    <property type="nucleotide sequence ID" value="NZ_JARPWH010000190.1"/>
</dbReference>
<dbReference type="AlphaFoldDB" id="A0AAW8S3X3"/>
<protein>
    <submittedName>
        <fullName evidence="1">Uncharacterized protein</fullName>
    </submittedName>
</protein>
<sequence length="56" mass="6497">MGQAKKELAEQEVKLARKDKYLEKKGYNKCVECQEMFIPKDGEIICGDCWEKKVAD</sequence>
<comment type="caution">
    <text evidence="1">The sequence shown here is derived from an EMBL/GenBank/DDBJ whole genome shotgun (WGS) entry which is preliminary data.</text>
</comment>
<evidence type="ECO:0000313" key="1">
    <source>
        <dbReference type="EMBL" id="MDT2405141.1"/>
    </source>
</evidence>
<dbReference type="EMBL" id="JARPWH010000190">
    <property type="protein sequence ID" value="MDT2405141.1"/>
    <property type="molecule type" value="Genomic_DNA"/>
</dbReference>
<name>A0AAW8S3X3_ENTAV</name>
<organism evidence="1 2">
    <name type="scientific">Enterococcus avium</name>
    <name type="common">Streptococcus avium</name>
    <dbReference type="NCBI Taxonomy" id="33945"/>
    <lineage>
        <taxon>Bacteria</taxon>
        <taxon>Bacillati</taxon>
        <taxon>Bacillota</taxon>
        <taxon>Bacilli</taxon>
        <taxon>Lactobacillales</taxon>
        <taxon>Enterococcaceae</taxon>
        <taxon>Enterococcus</taxon>
    </lineage>
</organism>
<gene>
    <name evidence="1" type="ORF">P7D43_22525</name>
</gene>
<accession>A0AAW8S3X3</accession>
<dbReference type="Proteomes" id="UP001260773">
    <property type="component" value="Unassembled WGS sequence"/>
</dbReference>
<reference evidence="1" key="1">
    <citation type="submission" date="2023-03" db="EMBL/GenBank/DDBJ databases">
        <authorList>
            <person name="Shen W."/>
            <person name="Cai J."/>
        </authorList>
    </citation>
    <scope>NUCLEOTIDE SEQUENCE</scope>
    <source>
        <strain evidence="1">P33-2</strain>
    </source>
</reference>
<proteinExistence type="predicted"/>